<dbReference type="InterPro" id="IPR006675">
    <property type="entry name" value="HDIG_dom"/>
</dbReference>
<dbReference type="Pfam" id="PF13487">
    <property type="entry name" value="HD_5"/>
    <property type="match status" value="1"/>
</dbReference>
<dbReference type="SUPFAM" id="SSF109604">
    <property type="entry name" value="HD-domain/PDEase-like"/>
    <property type="match status" value="1"/>
</dbReference>
<reference evidence="2 3" key="1">
    <citation type="submission" date="2018-10" db="EMBL/GenBank/DDBJ databases">
        <title>Cohnella sp. M2MS4P-1, whole genome shotgun sequence.</title>
        <authorList>
            <person name="Tuo L."/>
        </authorList>
    </citation>
    <scope>NUCLEOTIDE SEQUENCE [LARGE SCALE GENOMIC DNA]</scope>
    <source>
        <strain evidence="2 3">M2MS4P-1</strain>
    </source>
</reference>
<proteinExistence type="predicted"/>
<dbReference type="PROSITE" id="PS51832">
    <property type="entry name" value="HD_GYP"/>
    <property type="match status" value="1"/>
</dbReference>
<dbReference type="SMART" id="SM00471">
    <property type="entry name" value="HDc"/>
    <property type="match status" value="1"/>
</dbReference>
<dbReference type="AlphaFoldDB" id="A0A494XDC9"/>
<protein>
    <submittedName>
        <fullName evidence="2">HD-GYP domain-containing protein</fullName>
    </submittedName>
</protein>
<dbReference type="NCBIfam" id="TIGR00277">
    <property type="entry name" value="HDIG"/>
    <property type="match status" value="1"/>
</dbReference>
<evidence type="ECO:0000313" key="2">
    <source>
        <dbReference type="EMBL" id="RKP48797.1"/>
    </source>
</evidence>
<comment type="caution">
    <text evidence="2">The sequence shown here is derived from an EMBL/GenBank/DDBJ whole genome shotgun (WGS) entry which is preliminary data.</text>
</comment>
<dbReference type="InterPro" id="IPR003607">
    <property type="entry name" value="HD/PDEase_dom"/>
</dbReference>
<dbReference type="CDD" id="cd00077">
    <property type="entry name" value="HDc"/>
    <property type="match status" value="1"/>
</dbReference>
<gene>
    <name evidence="2" type="ORF">D7Z26_20690</name>
</gene>
<evidence type="ECO:0000259" key="1">
    <source>
        <dbReference type="PROSITE" id="PS51832"/>
    </source>
</evidence>
<organism evidence="2 3">
    <name type="scientific">Cohnella endophytica</name>
    <dbReference type="NCBI Taxonomy" id="2419778"/>
    <lineage>
        <taxon>Bacteria</taxon>
        <taxon>Bacillati</taxon>
        <taxon>Bacillota</taxon>
        <taxon>Bacilli</taxon>
        <taxon>Bacillales</taxon>
        <taxon>Paenibacillaceae</taxon>
        <taxon>Cohnella</taxon>
    </lineage>
</organism>
<name>A0A494XDC9_9BACL</name>
<sequence length="190" mass="21775">MEQLRHKHEETFRHCVRVAWLGEKLAETLRLDQERSSNLVRGCFIHDLGKLAVPNEVLDSEDRLTKEQWASIKRHPSAGAELLTEIPGMDRTLVETVLHHHERWDGSGYPVGLSGEDIPWTARACSVVDAFDSMLSPRPYRKTKTAEEAMQEIIRNAGTQFDPSLAERFYSLLDVVNTMYLSYADLFKTF</sequence>
<keyword evidence="3" id="KW-1185">Reference proteome</keyword>
<dbReference type="Proteomes" id="UP000282076">
    <property type="component" value="Unassembled WGS sequence"/>
</dbReference>
<dbReference type="Gene3D" id="1.10.3210.10">
    <property type="entry name" value="Hypothetical protein af1432"/>
    <property type="match status" value="1"/>
</dbReference>
<dbReference type="OrthoDB" id="9759601at2"/>
<feature type="domain" description="HD-GYP" evidence="1">
    <location>
        <begin position="1"/>
        <end position="185"/>
    </location>
</feature>
<dbReference type="InterPro" id="IPR037522">
    <property type="entry name" value="HD_GYP_dom"/>
</dbReference>
<evidence type="ECO:0000313" key="3">
    <source>
        <dbReference type="Proteomes" id="UP000282076"/>
    </source>
</evidence>
<dbReference type="PANTHER" id="PTHR43155:SF2">
    <property type="entry name" value="CYCLIC DI-GMP PHOSPHODIESTERASE PA4108"/>
    <property type="match status" value="1"/>
</dbReference>
<dbReference type="EMBL" id="RBZM01000009">
    <property type="protein sequence ID" value="RKP48797.1"/>
    <property type="molecule type" value="Genomic_DNA"/>
</dbReference>
<accession>A0A494XDC9</accession>
<dbReference type="PANTHER" id="PTHR43155">
    <property type="entry name" value="CYCLIC DI-GMP PHOSPHODIESTERASE PA4108-RELATED"/>
    <property type="match status" value="1"/>
</dbReference>